<dbReference type="AlphaFoldDB" id="A0A9D7SIT0"/>
<reference evidence="3" key="1">
    <citation type="submission" date="2020-10" db="EMBL/GenBank/DDBJ databases">
        <title>Connecting structure to function with the recovery of over 1000 high-quality activated sludge metagenome-assembled genomes encoding full-length rRNA genes using long-read sequencing.</title>
        <authorList>
            <person name="Singleton C.M."/>
            <person name="Petriglieri F."/>
            <person name="Kristensen J.M."/>
            <person name="Kirkegaard R.H."/>
            <person name="Michaelsen T.Y."/>
            <person name="Andersen M.H."/>
            <person name="Karst S.M."/>
            <person name="Dueholm M.S."/>
            <person name="Nielsen P.H."/>
            <person name="Albertsen M."/>
        </authorList>
    </citation>
    <scope>NUCLEOTIDE SEQUENCE</scope>
    <source>
        <strain evidence="3">Skiv_18-Q3-R9-52_MAXAC.067</strain>
    </source>
</reference>
<keyword evidence="2" id="KW-0472">Membrane</keyword>
<evidence type="ECO:0000256" key="2">
    <source>
        <dbReference type="SAM" id="Phobius"/>
    </source>
</evidence>
<evidence type="ECO:0000313" key="3">
    <source>
        <dbReference type="EMBL" id="MBK9797460.1"/>
    </source>
</evidence>
<feature type="region of interest" description="Disordered" evidence="1">
    <location>
        <begin position="314"/>
        <end position="333"/>
    </location>
</feature>
<accession>A0A9D7SIT0</accession>
<protein>
    <submittedName>
        <fullName evidence="3">Uncharacterized protein</fullName>
    </submittedName>
</protein>
<feature type="transmembrane region" description="Helical" evidence="2">
    <location>
        <begin position="44"/>
        <end position="67"/>
    </location>
</feature>
<proteinExistence type="predicted"/>
<evidence type="ECO:0000256" key="1">
    <source>
        <dbReference type="SAM" id="MobiDB-lite"/>
    </source>
</evidence>
<evidence type="ECO:0000313" key="4">
    <source>
        <dbReference type="Proteomes" id="UP000886657"/>
    </source>
</evidence>
<name>A0A9D7SIT0_9BACT</name>
<dbReference type="Proteomes" id="UP000886657">
    <property type="component" value="Unassembled WGS sequence"/>
</dbReference>
<dbReference type="EMBL" id="JADKIO010000009">
    <property type="protein sequence ID" value="MBK9797460.1"/>
    <property type="molecule type" value="Genomic_DNA"/>
</dbReference>
<keyword evidence="2" id="KW-0812">Transmembrane</keyword>
<keyword evidence="2" id="KW-1133">Transmembrane helix</keyword>
<organism evidence="3 4">
    <name type="scientific">Candidatus Geothrix skivensis</name>
    <dbReference type="NCBI Taxonomy" id="2954439"/>
    <lineage>
        <taxon>Bacteria</taxon>
        <taxon>Pseudomonadati</taxon>
        <taxon>Acidobacteriota</taxon>
        <taxon>Holophagae</taxon>
        <taxon>Holophagales</taxon>
        <taxon>Holophagaceae</taxon>
        <taxon>Geothrix</taxon>
    </lineage>
</organism>
<feature type="transmembrane region" description="Helical" evidence="2">
    <location>
        <begin position="9"/>
        <end position="32"/>
    </location>
</feature>
<gene>
    <name evidence="3" type="ORF">IPP58_13370</name>
</gene>
<feature type="compositionally biased region" description="Low complexity" evidence="1">
    <location>
        <begin position="314"/>
        <end position="327"/>
    </location>
</feature>
<comment type="caution">
    <text evidence="3">The sequence shown here is derived from an EMBL/GenBank/DDBJ whole genome shotgun (WGS) entry which is preliminary data.</text>
</comment>
<sequence length="333" mass="35719">MANRPTTTLALTLGSILVLFAGLLAFMGHLGFFTFTGSDPSSKIVAAALALVGAFLGAAVSIVGLVVKASIDRQTESRQAMESERAAALQWEAEQRLKLEAGVRALQLFSTSAGELTPAIQREGALFMLANLGQHELTLQLVDELLSKEEVSPGAAVAILNQALLKGGEEHKTRAISVFSSHAHRMVTPAGADVPECLLNWVPGLPAYVREWGVIALADVLLARSAEEWREQFLFQAYSLLAALGIAWTEETDPRLRRNLGAILHPLLAAFPESQLLCHPRLSIDTDRIRDEVAHQVPDGQATEELLQRLAQWGAPADPAGPRPGAGLNPINA</sequence>